<accession>A0A8S3Z9G2</accession>
<protein>
    <submittedName>
        <fullName evidence="4">Uncharacterized protein</fullName>
    </submittedName>
</protein>
<gene>
    <name evidence="4" type="ORF">CUNI_LOCUS11765</name>
</gene>
<keyword evidence="2" id="KW-0812">Transmembrane</keyword>
<evidence type="ECO:0000256" key="2">
    <source>
        <dbReference type="SAM" id="Phobius"/>
    </source>
</evidence>
<keyword evidence="5" id="KW-1185">Reference proteome</keyword>
<comment type="caution">
    <text evidence="4">The sequence shown here is derived from an EMBL/GenBank/DDBJ whole genome shotgun (WGS) entry which is preliminary data.</text>
</comment>
<organism evidence="4 5">
    <name type="scientific">Candidula unifasciata</name>
    <dbReference type="NCBI Taxonomy" id="100452"/>
    <lineage>
        <taxon>Eukaryota</taxon>
        <taxon>Metazoa</taxon>
        <taxon>Spiralia</taxon>
        <taxon>Lophotrochozoa</taxon>
        <taxon>Mollusca</taxon>
        <taxon>Gastropoda</taxon>
        <taxon>Heterobranchia</taxon>
        <taxon>Euthyneura</taxon>
        <taxon>Panpulmonata</taxon>
        <taxon>Eupulmonata</taxon>
        <taxon>Stylommatophora</taxon>
        <taxon>Helicina</taxon>
        <taxon>Helicoidea</taxon>
        <taxon>Geomitridae</taxon>
        <taxon>Candidula</taxon>
    </lineage>
</organism>
<keyword evidence="3" id="KW-0732">Signal</keyword>
<sequence length="312" mass="33895">MADCTPRTASVLVILTLINSANSQWNFTVIDSGLLYRFHNCTCSEHTLCSDNSTQTSTTGRPSHTAAAQVLTNSTHPSTIVPPSNSSSPQVPTNSTRMTATAPPLNTAAGQGIITSFQIHNCSCVNETQTCTGGTNTSSTNRSDVWAQHIHNSTLHTCHIQQYEPHCSNGSDIHEWMEKVKETIFVGILANLIKFISCSTTMTDLNLESVCDTTTAHRRATTARPAPFTAAATTTPPTTPATNTTAMIITVSIVGANILLAFSVCTFILCKRRQINVNYEREKRQIQAVSEATRHGRIHSNNLHEEDRHATS</sequence>
<proteinExistence type="predicted"/>
<feature type="region of interest" description="Disordered" evidence="1">
    <location>
        <begin position="288"/>
        <end position="312"/>
    </location>
</feature>
<feature type="chain" id="PRO_5035902582" evidence="3">
    <location>
        <begin position="24"/>
        <end position="312"/>
    </location>
</feature>
<feature type="compositionally biased region" description="Low complexity" evidence="1">
    <location>
        <begin position="81"/>
        <end position="96"/>
    </location>
</feature>
<feature type="transmembrane region" description="Helical" evidence="2">
    <location>
        <begin position="246"/>
        <end position="270"/>
    </location>
</feature>
<feature type="non-terminal residue" evidence="4">
    <location>
        <position position="312"/>
    </location>
</feature>
<keyword evidence="2" id="KW-0472">Membrane</keyword>
<feature type="compositionally biased region" description="Basic and acidic residues" evidence="1">
    <location>
        <begin position="302"/>
        <end position="312"/>
    </location>
</feature>
<keyword evidence="2" id="KW-1133">Transmembrane helix</keyword>
<evidence type="ECO:0000256" key="3">
    <source>
        <dbReference type="SAM" id="SignalP"/>
    </source>
</evidence>
<reference evidence="4" key="1">
    <citation type="submission" date="2021-04" db="EMBL/GenBank/DDBJ databases">
        <authorList>
            <consortium name="Molecular Ecology Group"/>
        </authorList>
    </citation>
    <scope>NUCLEOTIDE SEQUENCE</scope>
</reference>
<evidence type="ECO:0000256" key="1">
    <source>
        <dbReference type="SAM" id="MobiDB-lite"/>
    </source>
</evidence>
<dbReference type="AlphaFoldDB" id="A0A8S3Z9G2"/>
<dbReference type="EMBL" id="CAJHNH020002289">
    <property type="protein sequence ID" value="CAG5126207.1"/>
    <property type="molecule type" value="Genomic_DNA"/>
</dbReference>
<name>A0A8S3Z9G2_9EUPU</name>
<feature type="region of interest" description="Disordered" evidence="1">
    <location>
        <begin position="75"/>
        <end position="99"/>
    </location>
</feature>
<evidence type="ECO:0000313" key="5">
    <source>
        <dbReference type="Proteomes" id="UP000678393"/>
    </source>
</evidence>
<evidence type="ECO:0000313" key="4">
    <source>
        <dbReference type="EMBL" id="CAG5126207.1"/>
    </source>
</evidence>
<feature type="signal peptide" evidence="3">
    <location>
        <begin position="1"/>
        <end position="23"/>
    </location>
</feature>
<dbReference type="Proteomes" id="UP000678393">
    <property type="component" value="Unassembled WGS sequence"/>
</dbReference>